<evidence type="ECO:0000256" key="1">
    <source>
        <dbReference type="ARBA" id="ARBA00022734"/>
    </source>
</evidence>
<dbReference type="InterPro" id="IPR018378">
    <property type="entry name" value="C-type_lectin_CS"/>
</dbReference>
<dbReference type="GO" id="GO:0030246">
    <property type="term" value="F:carbohydrate binding"/>
    <property type="evidence" value="ECO:0007669"/>
    <property type="project" value="UniProtKB-KW"/>
</dbReference>
<dbReference type="AlphaFoldDB" id="A0A667ZX01"/>
<dbReference type="PANTHER" id="PTHR22803">
    <property type="entry name" value="MANNOSE, PHOSPHOLIPASE, LECTIN RECEPTOR RELATED"/>
    <property type="match status" value="1"/>
</dbReference>
<dbReference type="GeneTree" id="ENSGT01030000234575"/>
<dbReference type="InterPro" id="IPR016187">
    <property type="entry name" value="CTDL_fold"/>
</dbReference>
<dbReference type="CDD" id="cd03590">
    <property type="entry name" value="CLECT_DC-SIGN_like"/>
    <property type="match status" value="1"/>
</dbReference>
<dbReference type="Proteomes" id="UP000472263">
    <property type="component" value="Chromosome 21"/>
</dbReference>
<evidence type="ECO:0000313" key="5">
    <source>
        <dbReference type="Proteomes" id="UP000472263"/>
    </source>
</evidence>
<keyword evidence="1" id="KW-0430">Lectin</keyword>
<dbReference type="InterPro" id="IPR033989">
    <property type="entry name" value="CD209-like_CTLD"/>
</dbReference>
<reference evidence="4" key="2">
    <citation type="submission" date="2025-08" db="UniProtKB">
        <authorList>
            <consortium name="Ensembl"/>
        </authorList>
    </citation>
    <scope>IDENTIFICATION</scope>
</reference>
<dbReference type="SUPFAM" id="SSF56436">
    <property type="entry name" value="C-type lectin-like"/>
    <property type="match status" value="1"/>
</dbReference>
<dbReference type="Ensembl" id="ENSMMDT00005040977.1">
    <property type="protein sequence ID" value="ENSMMDP00005040149.1"/>
    <property type="gene ID" value="ENSMMDG00005018601.1"/>
</dbReference>
<name>A0A667ZX01_9TELE</name>
<evidence type="ECO:0000256" key="2">
    <source>
        <dbReference type="ARBA" id="ARBA00023157"/>
    </source>
</evidence>
<feature type="domain" description="C-type lectin" evidence="3">
    <location>
        <begin position="23"/>
        <end position="135"/>
    </location>
</feature>
<dbReference type="PROSITE" id="PS00615">
    <property type="entry name" value="C_TYPE_LECTIN_1"/>
    <property type="match status" value="1"/>
</dbReference>
<evidence type="ECO:0000259" key="3">
    <source>
        <dbReference type="PROSITE" id="PS50041"/>
    </source>
</evidence>
<dbReference type="Pfam" id="PF00059">
    <property type="entry name" value="Lectin_C"/>
    <property type="match status" value="1"/>
</dbReference>
<dbReference type="SMART" id="SM00034">
    <property type="entry name" value="CLECT"/>
    <property type="match status" value="1"/>
</dbReference>
<keyword evidence="2" id="KW-1015">Disulfide bond</keyword>
<dbReference type="InterPro" id="IPR001304">
    <property type="entry name" value="C-type_lectin-like"/>
</dbReference>
<keyword evidence="5" id="KW-1185">Reference proteome</keyword>
<proteinExistence type="predicted"/>
<evidence type="ECO:0000313" key="4">
    <source>
        <dbReference type="Ensembl" id="ENSMMDP00005040149.1"/>
    </source>
</evidence>
<sequence>QKSEITDFLNFLLKTCPAGWRMFSCVCYFVSTESKPWEQARLDCRDRGADLVIIDSPEEQTFISSHKTSVWIGLNDRDNEGTWKWTDGTPMTKSYWNANQPDNWGEEDCVHINNFEAVNNWNDLSCGSSLRWICEEMA</sequence>
<accession>A0A667ZX01</accession>
<dbReference type="InterPro" id="IPR050111">
    <property type="entry name" value="C-type_lectin/snaclec_domain"/>
</dbReference>
<dbReference type="Gene3D" id="3.10.100.10">
    <property type="entry name" value="Mannose-Binding Protein A, subunit A"/>
    <property type="match status" value="1"/>
</dbReference>
<protein>
    <recommendedName>
        <fullName evidence="3">C-type lectin domain-containing protein</fullName>
    </recommendedName>
</protein>
<dbReference type="PROSITE" id="PS50041">
    <property type="entry name" value="C_TYPE_LECTIN_2"/>
    <property type="match status" value="1"/>
</dbReference>
<reference evidence="4" key="3">
    <citation type="submission" date="2025-09" db="UniProtKB">
        <authorList>
            <consortium name="Ensembl"/>
        </authorList>
    </citation>
    <scope>IDENTIFICATION</scope>
</reference>
<organism evidence="4 5">
    <name type="scientific">Myripristis murdjan</name>
    <name type="common">pinecone soldierfish</name>
    <dbReference type="NCBI Taxonomy" id="586833"/>
    <lineage>
        <taxon>Eukaryota</taxon>
        <taxon>Metazoa</taxon>
        <taxon>Chordata</taxon>
        <taxon>Craniata</taxon>
        <taxon>Vertebrata</taxon>
        <taxon>Euteleostomi</taxon>
        <taxon>Actinopterygii</taxon>
        <taxon>Neopterygii</taxon>
        <taxon>Teleostei</taxon>
        <taxon>Neoteleostei</taxon>
        <taxon>Acanthomorphata</taxon>
        <taxon>Holocentriformes</taxon>
        <taxon>Holocentridae</taxon>
        <taxon>Myripristis</taxon>
    </lineage>
</organism>
<dbReference type="InterPro" id="IPR016186">
    <property type="entry name" value="C-type_lectin-like/link_sf"/>
</dbReference>
<reference evidence="4" key="1">
    <citation type="submission" date="2019-06" db="EMBL/GenBank/DDBJ databases">
        <authorList>
            <consortium name="Wellcome Sanger Institute Data Sharing"/>
        </authorList>
    </citation>
    <scope>NUCLEOTIDE SEQUENCE [LARGE SCALE GENOMIC DNA]</scope>
</reference>